<comment type="caution">
    <text evidence="1">The sequence shown here is derived from an EMBL/GenBank/DDBJ whole genome shotgun (WGS) entry which is preliminary data.</text>
</comment>
<evidence type="ECO:0000313" key="2">
    <source>
        <dbReference type="Proteomes" id="UP000198211"/>
    </source>
</evidence>
<keyword evidence="2" id="KW-1185">Reference proteome</keyword>
<protein>
    <submittedName>
        <fullName evidence="1">Crinkler (CRN)</fullName>
    </submittedName>
</protein>
<reference evidence="2" key="1">
    <citation type="submission" date="2017-03" db="EMBL/GenBank/DDBJ databases">
        <title>Phytopthora megakarya and P. palmivora, two closely related causual agents of cacao black pod achieved similar genome size and gene model numbers by different mechanisms.</title>
        <authorList>
            <person name="Ali S."/>
            <person name="Shao J."/>
            <person name="Larry D.J."/>
            <person name="Kronmiller B."/>
            <person name="Shen D."/>
            <person name="Strem M.D."/>
            <person name="Melnick R.L."/>
            <person name="Guiltinan M.J."/>
            <person name="Tyler B.M."/>
            <person name="Meinhardt L.W."/>
            <person name="Bailey B.A."/>
        </authorList>
    </citation>
    <scope>NUCLEOTIDE SEQUENCE [LARGE SCALE GENOMIC DNA]</scope>
    <source>
        <strain evidence="2">zdho120</strain>
    </source>
</reference>
<dbReference type="EMBL" id="NBNE01005344">
    <property type="protein sequence ID" value="OWZ03759.1"/>
    <property type="molecule type" value="Genomic_DNA"/>
</dbReference>
<gene>
    <name evidence="1" type="ORF">PHMEG_00024454</name>
</gene>
<sequence length="125" mass="14310">MTSRDKGIGKTRMLEEGANILRDMVNLDEERIKSVIIPYCGEFEPLSIEAIMQKKSVHTNCLHSFETWFTLRLSVNGDDLMFESAVKAIELKGVDEYQVIERVNAQREHPDTSHLRELVDAIGNF</sequence>
<dbReference type="AlphaFoldDB" id="A0A225VFR1"/>
<proteinExistence type="predicted"/>
<organism evidence="1 2">
    <name type="scientific">Phytophthora megakarya</name>
    <dbReference type="NCBI Taxonomy" id="4795"/>
    <lineage>
        <taxon>Eukaryota</taxon>
        <taxon>Sar</taxon>
        <taxon>Stramenopiles</taxon>
        <taxon>Oomycota</taxon>
        <taxon>Peronosporomycetes</taxon>
        <taxon>Peronosporales</taxon>
        <taxon>Peronosporaceae</taxon>
        <taxon>Phytophthora</taxon>
    </lineage>
</organism>
<name>A0A225VFR1_9STRA</name>
<evidence type="ECO:0000313" key="1">
    <source>
        <dbReference type="EMBL" id="OWZ03759.1"/>
    </source>
</evidence>
<accession>A0A225VFR1</accession>
<dbReference type="Proteomes" id="UP000198211">
    <property type="component" value="Unassembled WGS sequence"/>
</dbReference>